<dbReference type="AlphaFoldDB" id="A0A8D0HDB2"/>
<dbReference type="SUPFAM" id="SSF51197">
    <property type="entry name" value="Clavaminate synthase-like"/>
    <property type="match status" value="1"/>
</dbReference>
<evidence type="ECO:0000313" key="2">
    <source>
        <dbReference type="Proteomes" id="UP000694392"/>
    </source>
</evidence>
<dbReference type="Ensembl" id="ENSSPUT00000023976.1">
    <property type="protein sequence ID" value="ENSSPUP00000022489.1"/>
    <property type="gene ID" value="ENSSPUG00000017240.1"/>
</dbReference>
<evidence type="ECO:0000313" key="1">
    <source>
        <dbReference type="Ensembl" id="ENSSPUP00000022489.1"/>
    </source>
</evidence>
<dbReference type="PANTHER" id="PTHR12461:SF43">
    <property type="entry name" value="HSPB1-ASSOCIATED PROTEIN 1"/>
    <property type="match status" value="1"/>
</dbReference>
<gene>
    <name evidence="1" type="primary">HSPBAP1</name>
</gene>
<protein>
    <submittedName>
        <fullName evidence="1">HSPB1 associated protein 1</fullName>
    </submittedName>
</protein>
<reference evidence="1" key="1">
    <citation type="submission" date="2025-08" db="UniProtKB">
        <authorList>
            <consortium name="Ensembl"/>
        </authorList>
    </citation>
    <scope>IDENTIFICATION</scope>
</reference>
<dbReference type="Gene3D" id="2.60.120.650">
    <property type="entry name" value="Cupin"/>
    <property type="match status" value="1"/>
</dbReference>
<keyword evidence="2" id="KW-1185">Reference proteome</keyword>
<dbReference type="Proteomes" id="UP000694392">
    <property type="component" value="Unplaced"/>
</dbReference>
<proteinExistence type="predicted"/>
<dbReference type="GeneTree" id="ENSGT00940000159893"/>
<organism evidence="1 2">
    <name type="scientific">Sphenodon punctatus</name>
    <name type="common">Tuatara</name>
    <name type="synonym">Hatteria punctata</name>
    <dbReference type="NCBI Taxonomy" id="8508"/>
    <lineage>
        <taxon>Eukaryota</taxon>
        <taxon>Metazoa</taxon>
        <taxon>Chordata</taxon>
        <taxon>Craniata</taxon>
        <taxon>Vertebrata</taxon>
        <taxon>Euteleostomi</taxon>
        <taxon>Lepidosauria</taxon>
        <taxon>Sphenodontia</taxon>
        <taxon>Sphenodontidae</taxon>
        <taxon>Sphenodon</taxon>
    </lineage>
</organism>
<reference evidence="1" key="2">
    <citation type="submission" date="2025-09" db="UniProtKB">
        <authorList>
            <consortium name="Ensembl"/>
        </authorList>
    </citation>
    <scope>IDENTIFICATION</scope>
</reference>
<accession>A0A8D0HDB2</accession>
<dbReference type="PANTHER" id="PTHR12461">
    <property type="entry name" value="HYPOXIA-INDUCIBLE FACTOR 1 ALPHA INHIBITOR-RELATED"/>
    <property type="match status" value="1"/>
</dbReference>
<sequence>MAEAAALDPPLLGEDVKPFTPEEAREIVMSLEKPAVFRNMVLDWPALHWNVKYLCEMLGSKTLQFRMGVKKMDTAPQFETKCSFVEATLEEFLAWNCEPSACSSGPFHSYDSSKYWAYADYKYIARIFEDKADIFQEEMEERALSGLARRKRTLLATWILTVVIWCCKSKEGSGGICSLQRRPAFCTQPEFRMKNPVYSAKSTSSTLT</sequence>
<name>A0A8D0HDB2_SPHPU</name>